<keyword evidence="1" id="KW-0812">Transmembrane</keyword>
<accession>A0A160TPK4</accession>
<sequence>MAAHFLAHHALSPEDAIDFVPRDRVERWWFDRFRRIGALREAEPGRYWFDLVAYHLEAQAFSRRWVPIAIAVSVVIAAVAMLFYRG</sequence>
<keyword evidence="1" id="KW-0472">Membrane</keyword>
<gene>
    <name evidence="2" type="ORF">MGWOODY_Smn2067</name>
</gene>
<protein>
    <submittedName>
        <fullName evidence="2">Uncharacterized protein</fullName>
    </submittedName>
</protein>
<feature type="transmembrane region" description="Helical" evidence="1">
    <location>
        <begin position="65"/>
        <end position="84"/>
    </location>
</feature>
<keyword evidence="1" id="KW-1133">Transmembrane helix</keyword>
<dbReference type="EMBL" id="CZQE01000362">
    <property type="protein sequence ID" value="CUS46357.1"/>
    <property type="molecule type" value="Genomic_DNA"/>
</dbReference>
<evidence type="ECO:0000313" key="2">
    <source>
        <dbReference type="EMBL" id="CUS46357.1"/>
    </source>
</evidence>
<reference evidence="2" key="1">
    <citation type="submission" date="2015-10" db="EMBL/GenBank/DDBJ databases">
        <authorList>
            <person name="Gilbert D.G."/>
        </authorList>
    </citation>
    <scope>NUCLEOTIDE SEQUENCE</scope>
</reference>
<name>A0A160TPK4_9ZZZZ</name>
<proteinExistence type="predicted"/>
<organism evidence="2">
    <name type="scientific">hydrothermal vent metagenome</name>
    <dbReference type="NCBI Taxonomy" id="652676"/>
    <lineage>
        <taxon>unclassified sequences</taxon>
        <taxon>metagenomes</taxon>
        <taxon>ecological metagenomes</taxon>
    </lineage>
</organism>
<evidence type="ECO:0000256" key="1">
    <source>
        <dbReference type="SAM" id="Phobius"/>
    </source>
</evidence>
<dbReference type="AlphaFoldDB" id="A0A160TPK4"/>